<dbReference type="CDD" id="cd07890">
    <property type="entry name" value="CYTH-like_AC_IV-like"/>
    <property type="match status" value="1"/>
</dbReference>
<accession>A1RTK3</accession>
<evidence type="ECO:0000313" key="3">
    <source>
        <dbReference type="Proteomes" id="UP000002595"/>
    </source>
</evidence>
<dbReference type="eggNOG" id="arCOG01723">
    <property type="taxonomic scope" value="Archaea"/>
</dbReference>
<dbReference type="STRING" id="384616.Pisl_1114"/>
<name>A1RTK3_PYRIL</name>
<proteinExistence type="predicted"/>
<sequence>MLEVEVKYRADLGSVRERLKSLGFSLVAAGWEEDIYFQHPCRDFASTDEALRVRISGGRVGVTYKGPRMGFGGKTRVELSAAADVSIVEIFEKLGFVAVARIKKRREYYRGGGFTISLDQVEGLGEFVEIEKVVEGEGEVAEAVAEIRRLAARLGVGEEVRETYLELFLNTFKSGR</sequence>
<evidence type="ECO:0000313" key="2">
    <source>
        <dbReference type="EMBL" id="ABL88285.1"/>
    </source>
</evidence>
<dbReference type="AlphaFoldDB" id="A1RTK3"/>
<organism evidence="2 3">
    <name type="scientific">Pyrobaculum islandicum (strain DSM 4184 / JCM 9189 / GEO3)</name>
    <dbReference type="NCBI Taxonomy" id="384616"/>
    <lineage>
        <taxon>Archaea</taxon>
        <taxon>Thermoproteota</taxon>
        <taxon>Thermoprotei</taxon>
        <taxon>Thermoproteales</taxon>
        <taxon>Thermoproteaceae</taxon>
        <taxon>Pyrobaculum</taxon>
    </lineage>
</organism>
<gene>
    <name evidence="2" type="ordered locus">Pisl_1114</name>
</gene>
<dbReference type="GeneID" id="4617447"/>
<dbReference type="PROSITE" id="PS51707">
    <property type="entry name" value="CYTH"/>
    <property type="match status" value="1"/>
</dbReference>
<dbReference type="Pfam" id="PF01928">
    <property type="entry name" value="CYTH"/>
    <property type="match status" value="1"/>
</dbReference>
<dbReference type="Proteomes" id="UP000002595">
    <property type="component" value="Chromosome"/>
</dbReference>
<dbReference type="InterPro" id="IPR008173">
    <property type="entry name" value="Adenylyl_cyclase_CyaB"/>
</dbReference>
<dbReference type="KEGG" id="pis:Pisl_1114"/>
<dbReference type="EMBL" id="CP000504">
    <property type="protein sequence ID" value="ABL88285.1"/>
    <property type="molecule type" value="Genomic_DNA"/>
</dbReference>
<dbReference type="RefSeq" id="WP_011762860.1">
    <property type="nucleotide sequence ID" value="NC_008701.1"/>
</dbReference>
<keyword evidence="3" id="KW-1185">Reference proteome</keyword>
<feature type="domain" description="CYTH" evidence="1">
    <location>
        <begin position="1"/>
        <end position="170"/>
    </location>
</feature>
<dbReference type="SMART" id="SM01118">
    <property type="entry name" value="CYTH"/>
    <property type="match status" value="1"/>
</dbReference>
<reference evidence="2" key="1">
    <citation type="submission" date="2006-12" db="EMBL/GenBank/DDBJ databases">
        <title>Complete sequence of Pyrobaculum islandicum DSM 4184.</title>
        <authorList>
            <person name="Copeland A."/>
            <person name="Lucas S."/>
            <person name="Lapidus A."/>
            <person name="Barry K."/>
            <person name="Detter J.C."/>
            <person name="Glavina del Rio T."/>
            <person name="Dalin E."/>
            <person name="Tice H."/>
            <person name="Pitluck S."/>
            <person name="Meincke L."/>
            <person name="Brettin T."/>
            <person name="Bruce D."/>
            <person name="Han C."/>
            <person name="Tapia R."/>
            <person name="Gilna P."/>
            <person name="Schmutz J."/>
            <person name="Larimer F."/>
            <person name="Land M."/>
            <person name="Hauser L."/>
            <person name="Kyrpides N."/>
            <person name="Mikhailova N."/>
            <person name="Cozen A.E."/>
            <person name="Fitz-Gibbon S.T."/>
            <person name="House C.H."/>
            <person name="Saltikov C."/>
            <person name="Lowe T."/>
            <person name="Richardson P."/>
        </authorList>
    </citation>
    <scope>NUCLEOTIDE SEQUENCE [LARGE SCALE GENOMIC DNA]</scope>
    <source>
        <strain evidence="2">DSM 4184</strain>
    </source>
</reference>
<dbReference type="Gene3D" id="2.40.320.10">
    <property type="entry name" value="Hypothetical Protein Pfu-838710-001"/>
    <property type="match status" value="1"/>
</dbReference>
<dbReference type="InterPro" id="IPR023577">
    <property type="entry name" value="CYTH_domain"/>
</dbReference>
<evidence type="ECO:0000259" key="1">
    <source>
        <dbReference type="PROSITE" id="PS51707"/>
    </source>
</evidence>
<dbReference type="InterPro" id="IPR033469">
    <property type="entry name" value="CYTH-like_dom_sf"/>
</dbReference>
<dbReference type="SUPFAM" id="SSF55154">
    <property type="entry name" value="CYTH-like phosphatases"/>
    <property type="match status" value="1"/>
</dbReference>
<dbReference type="OrthoDB" id="46040at2157"/>
<dbReference type="PANTHER" id="PTHR21028">
    <property type="entry name" value="SI:CH211-156B7.4"/>
    <property type="match status" value="1"/>
</dbReference>
<dbReference type="PANTHER" id="PTHR21028:SF2">
    <property type="entry name" value="CYTH DOMAIN-CONTAINING PROTEIN"/>
    <property type="match status" value="1"/>
</dbReference>
<dbReference type="NCBIfam" id="TIGR00318">
    <property type="entry name" value="cyaB"/>
    <property type="match status" value="1"/>
</dbReference>
<dbReference type="HOGENOM" id="CLU_105244_2_0_2"/>
<protein>
    <submittedName>
        <fullName evidence="2">Adenylate cyclase</fullName>
    </submittedName>
</protein>